<feature type="transmembrane region" description="Helical" evidence="1">
    <location>
        <begin position="126"/>
        <end position="142"/>
    </location>
</feature>
<reference evidence="3" key="1">
    <citation type="journal article" date="2019" name="Int. J. Syst. Evol. Microbiol.">
        <title>The Global Catalogue of Microorganisms (GCM) 10K type strain sequencing project: providing services to taxonomists for standard genome sequencing and annotation.</title>
        <authorList>
            <consortium name="The Broad Institute Genomics Platform"/>
            <consortium name="The Broad Institute Genome Sequencing Center for Infectious Disease"/>
            <person name="Wu L."/>
            <person name="Ma J."/>
        </authorList>
    </citation>
    <scope>NUCLEOTIDE SEQUENCE [LARGE SCALE GENOMIC DNA]</scope>
    <source>
        <strain evidence="3">JCM 17657</strain>
    </source>
</reference>
<evidence type="ECO:0000313" key="2">
    <source>
        <dbReference type="EMBL" id="GAA5010027.1"/>
    </source>
</evidence>
<evidence type="ECO:0008006" key="4">
    <source>
        <dbReference type="Google" id="ProtNLM"/>
    </source>
</evidence>
<protein>
    <recommendedName>
        <fullName evidence="4">Integral membrane protein</fullName>
    </recommendedName>
</protein>
<organism evidence="2 3">
    <name type="scientific">Streptomyces hyderabadensis</name>
    <dbReference type="NCBI Taxonomy" id="598549"/>
    <lineage>
        <taxon>Bacteria</taxon>
        <taxon>Bacillati</taxon>
        <taxon>Actinomycetota</taxon>
        <taxon>Actinomycetes</taxon>
        <taxon>Kitasatosporales</taxon>
        <taxon>Streptomycetaceae</taxon>
        <taxon>Streptomyces</taxon>
    </lineage>
</organism>
<proteinExistence type="predicted"/>
<comment type="caution">
    <text evidence="2">The sequence shown here is derived from an EMBL/GenBank/DDBJ whole genome shotgun (WGS) entry which is preliminary data.</text>
</comment>
<feature type="transmembrane region" description="Helical" evidence="1">
    <location>
        <begin position="55"/>
        <end position="76"/>
    </location>
</feature>
<evidence type="ECO:0000313" key="3">
    <source>
        <dbReference type="Proteomes" id="UP001500610"/>
    </source>
</evidence>
<feature type="transmembrane region" description="Helical" evidence="1">
    <location>
        <begin position="21"/>
        <end position="43"/>
    </location>
</feature>
<accession>A0ABP9ITX7</accession>
<dbReference type="RefSeq" id="WP_226026517.1">
    <property type="nucleotide sequence ID" value="NZ_BAABIV010000034.1"/>
</dbReference>
<keyword evidence="3" id="KW-1185">Reference proteome</keyword>
<name>A0ABP9ITX7_9ACTN</name>
<keyword evidence="1" id="KW-0472">Membrane</keyword>
<gene>
    <name evidence="2" type="ORF">GCM10023257_66150</name>
</gene>
<keyword evidence="1" id="KW-1133">Transmembrane helix</keyword>
<feature type="transmembrane region" description="Helical" evidence="1">
    <location>
        <begin position="97"/>
        <end position="114"/>
    </location>
</feature>
<feature type="transmembrane region" description="Helical" evidence="1">
    <location>
        <begin position="154"/>
        <end position="177"/>
    </location>
</feature>
<dbReference type="Proteomes" id="UP001500610">
    <property type="component" value="Unassembled WGS sequence"/>
</dbReference>
<sequence length="295" mass="31627">MGRGKTGKPGGRRPVRPNDDWNRAAALCAGQLPLVWLAWWFALQAGTDDYGYGDAYLGICCVPVLLPLAGLVHATLQITPAAALAGLRPAALRGPEWAWHLAFSVLIGAGWSVLGRVLWGWPLGDTLPWFAGAGVLPVLALDRLRGRPWRGRRVWLGSAVGGFVLFVGCGIPAAALADRYEPPRLSAGQLAGDWHGAHGSVLRLSPTGRAELTRLPTRGGEDEEGDFSLCDGTATWTLERDNEFLDTDRDGVLLRPAGACGGETYWTVGGTERDPELFVLFGDPDAGDLRILTRD</sequence>
<keyword evidence="1" id="KW-0812">Transmembrane</keyword>
<dbReference type="EMBL" id="BAABIV010000034">
    <property type="protein sequence ID" value="GAA5010027.1"/>
    <property type="molecule type" value="Genomic_DNA"/>
</dbReference>
<evidence type="ECO:0000256" key="1">
    <source>
        <dbReference type="SAM" id="Phobius"/>
    </source>
</evidence>